<dbReference type="Proteomes" id="UP000077115">
    <property type="component" value="Unassembled WGS sequence"/>
</dbReference>
<sequence length="392" mass="43301">MKSCSRQMFQHSSLVTLLLFLVCILAPTATAASHKKVRLTNIQALTLHAGRMTTARRSSPVKQLSCVNSGNSGFFSSSKSACSDTALLPQTVQCINKGTDGVDVQWACTAELDSTVKFGSEMVVACEGWAYPEDPFVLAGSCGLEYTLVRTALYDRTRPSKEHHRFGEKWKPSWSFWKSKEHYYTENTDGSSWIGFIIWTAVFAFIAYRISLACCSKPRRQGNHRTTETRGTFHSTAHAGTSFDPNSGPPPPYNDGWESQDNTHQHASAPHPGAYPSSGGGNSQNSDGSRSNNDGFWSGFTSGSILGSLFGNRSYWYPSTNYFGYGPQAYPSYTFYPPRPTSWWSWGSGWPQSTYTYSNPMFRRTSSSSGSRSQSPAPSTRTSTTYGGTRRR</sequence>
<keyword evidence="10 15" id="KW-1133">Transmembrane helix</keyword>
<feature type="chain" id="PRO_5008077611" description="Store-operated calcium entry-associated regulatory factor" evidence="16">
    <location>
        <begin position="32"/>
        <end position="392"/>
    </location>
</feature>
<evidence type="ECO:0000256" key="7">
    <source>
        <dbReference type="ARBA" id="ARBA00022729"/>
    </source>
</evidence>
<evidence type="ECO:0000256" key="1">
    <source>
        <dbReference type="ARBA" id="ARBA00004115"/>
    </source>
</evidence>
<evidence type="ECO:0000313" key="18">
    <source>
        <dbReference type="Proteomes" id="UP000077115"/>
    </source>
</evidence>
<keyword evidence="5" id="KW-0109">Calcium transport</keyword>
<evidence type="ECO:0000256" key="10">
    <source>
        <dbReference type="ARBA" id="ARBA00022989"/>
    </source>
</evidence>
<dbReference type="GO" id="GO:0006816">
    <property type="term" value="P:calcium ion transport"/>
    <property type="evidence" value="ECO:0007669"/>
    <property type="project" value="UniProtKB-KW"/>
</dbReference>
<dbReference type="PANTHER" id="PTHR15929:SF0">
    <property type="entry name" value="STORE-OPERATED CALCIUM ENTRY-ASSOCIATED REGULATORY FACTOR"/>
    <property type="match status" value="1"/>
</dbReference>
<evidence type="ECO:0000256" key="2">
    <source>
        <dbReference type="ARBA" id="ARBA00006833"/>
    </source>
</evidence>
<evidence type="ECO:0000256" key="9">
    <source>
        <dbReference type="ARBA" id="ARBA00022837"/>
    </source>
</evidence>
<evidence type="ECO:0000313" key="17">
    <source>
        <dbReference type="EMBL" id="OAJ39666.1"/>
    </source>
</evidence>
<feature type="region of interest" description="Disordered" evidence="14">
    <location>
        <begin position="361"/>
        <end position="392"/>
    </location>
</feature>
<dbReference type="InterPro" id="IPR009567">
    <property type="entry name" value="SARAF"/>
</dbReference>
<name>A0A177WIQ5_BATDL</name>
<dbReference type="VEuPathDB" id="FungiDB:BDEG_23496"/>
<dbReference type="PANTHER" id="PTHR15929">
    <property type="entry name" value="STORE-OPERATED CALCIUM ENTRY-ASSOCIATED REGULATORY FACTOR"/>
    <property type="match status" value="1"/>
</dbReference>
<evidence type="ECO:0000256" key="8">
    <source>
        <dbReference type="ARBA" id="ARBA00022824"/>
    </source>
</evidence>
<dbReference type="AlphaFoldDB" id="A0A177WIQ5"/>
<dbReference type="OrthoDB" id="20303at2759"/>
<protein>
    <recommendedName>
        <fullName evidence="3">Store-operated calcium entry-associated regulatory factor</fullName>
    </recommendedName>
    <alternativeName>
        <fullName evidence="13">Transmembrane protein 66</fullName>
    </alternativeName>
</protein>
<reference evidence="17 18" key="2">
    <citation type="submission" date="2016-05" db="EMBL/GenBank/DDBJ databases">
        <title>Lineage-specific infection strategies underlie the spectrum of fungal disease in amphibians.</title>
        <authorList>
            <person name="Cuomo C.A."/>
            <person name="Farrer R.A."/>
            <person name="James T."/>
            <person name="Longcore J."/>
            <person name="Birren B."/>
        </authorList>
    </citation>
    <scope>NUCLEOTIDE SEQUENCE [LARGE SCALE GENOMIC DNA]</scope>
    <source>
        <strain evidence="17 18">JEL423</strain>
    </source>
</reference>
<dbReference type="eggNOG" id="ENOG502QT6Y">
    <property type="taxonomic scope" value="Eukaryota"/>
</dbReference>
<evidence type="ECO:0000256" key="4">
    <source>
        <dbReference type="ARBA" id="ARBA00022448"/>
    </source>
</evidence>
<keyword evidence="9" id="KW-0106">Calcium</keyword>
<accession>A0A177WIQ5</accession>
<dbReference type="GO" id="GO:0005789">
    <property type="term" value="C:endoplasmic reticulum membrane"/>
    <property type="evidence" value="ECO:0007669"/>
    <property type="project" value="UniProtKB-SubCell"/>
</dbReference>
<feature type="signal peptide" evidence="16">
    <location>
        <begin position="1"/>
        <end position="31"/>
    </location>
</feature>
<evidence type="ECO:0000256" key="13">
    <source>
        <dbReference type="ARBA" id="ARBA00031116"/>
    </source>
</evidence>
<keyword evidence="11" id="KW-0406">Ion transport</keyword>
<keyword evidence="8" id="KW-0256">Endoplasmic reticulum</keyword>
<keyword evidence="6 15" id="KW-0812">Transmembrane</keyword>
<gene>
    <name evidence="17" type="ORF">BDEG_23496</name>
</gene>
<feature type="compositionally biased region" description="Low complexity" evidence="14">
    <location>
        <begin position="283"/>
        <end position="294"/>
    </location>
</feature>
<evidence type="ECO:0000256" key="14">
    <source>
        <dbReference type="SAM" id="MobiDB-lite"/>
    </source>
</evidence>
<dbReference type="EMBL" id="DS022303">
    <property type="protein sequence ID" value="OAJ39666.1"/>
    <property type="molecule type" value="Genomic_DNA"/>
</dbReference>
<evidence type="ECO:0000256" key="5">
    <source>
        <dbReference type="ARBA" id="ARBA00022568"/>
    </source>
</evidence>
<comment type="subcellular location">
    <subcellularLocation>
        <location evidence="1">Endoplasmic reticulum membrane</location>
        <topology evidence="1">Single-pass type I membrane protein</topology>
    </subcellularLocation>
</comment>
<evidence type="ECO:0000256" key="6">
    <source>
        <dbReference type="ARBA" id="ARBA00022692"/>
    </source>
</evidence>
<organism evidence="17 18">
    <name type="scientific">Batrachochytrium dendrobatidis (strain JEL423)</name>
    <dbReference type="NCBI Taxonomy" id="403673"/>
    <lineage>
        <taxon>Eukaryota</taxon>
        <taxon>Fungi</taxon>
        <taxon>Fungi incertae sedis</taxon>
        <taxon>Chytridiomycota</taxon>
        <taxon>Chytridiomycota incertae sedis</taxon>
        <taxon>Chytridiomycetes</taxon>
        <taxon>Rhizophydiales</taxon>
        <taxon>Rhizophydiales incertae sedis</taxon>
        <taxon>Batrachochytrium</taxon>
    </lineage>
</organism>
<comment type="similarity">
    <text evidence="2">Belongs to the SARAF family.</text>
</comment>
<proteinExistence type="inferred from homology"/>
<keyword evidence="7 16" id="KW-0732">Signal</keyword>
<feature type="region of interest" description="Disordered" evidence="14">
    <location>
        <begin position="219"/>
        <end position="294"/>
    </location>
</feature>
<dbReference type="GO" id="GO:2001256">
    <property type="term" value="P:regulation of store-operated calcium entry"/>
    <property type="evidence" value="ECO:0007669"/>
    <property type="project" value="InterPro"/>
</dbReference>
<keyword evidence="12 15" id="KW-0472">Membrane</keyword>
<dbReference type="STRING" id="403673.A0A177WIQ5"/>
<evidence type="ECO:0000256" key="12">
    <source>
        <dbReference type="ARBA" id="ARBA00023136"/>
    </source>
</evidence>
<keyword evidence="4" id="KW-0813">Transport</keyword>
<evidence type="ECO:0000256" key="16">
    <source>
        <dbReference type="SAM" id="SignalP"/>
    </source>
</evidence>
<feature type="compositionally biased region" description="Polar residues" evidence="14">
    <location>
        <begin position="229"/>
        <end position="245"/>
    </location>
</feature>
<feature type="transmembrane region" description="Helical" evidence="15">
    <location>
        <begin position="193"/>
        <end position="215"/>
    </location>
</feature>
<dbReference type="Pfam" id="PF06682">
    <property type="entry name" value="SARAF"/>
    <property type="match status" value="1"/>
</dbReference>
<evidence type="ECO:0000256" key="11">
    <source>
        <dbReference type="ARBA" id="ARBA00023065"/>
    </source>
</evidence>
<evidence type="ECO:0000256" key="3">
    <source>
        <dbReference type="ARBA" id="ARBA00016584"/>
    </source>
</evidence>
<evidence type="ECO:0000256" key="15">
    <source>
        <dbReference type="SAM" id="Phobius"/>
    </source>
</evidence>
<reference evidence="17 18" key="1">
    <citation type="submission" date="2006-10" db="EMBL/GenBank/DDBJ databases">
        <title>The Genome Sequence of Batrachochytrium dendrobatidis JEL423.</title>
        <authorList>
            <consortium name="The Broad Institute Genome Sequencing Platform"/>
            <person name="Birren B."/>
            <person name="Lander E."/>
            <person name="Galagan J."/>
            <person name="Cuomo C."/>
            <person name="Devon K."/>
            <person name="Jaffe D."/>
            <person name="Butler J."/>
            <person name="Alvarez P."/>
            <person name="Gnerre S."/>
            <person name="Grabherr M."/>
            <person name="Kleber M."/>
            <person name="Mauceli E."/>
            <person name="Brockman W."/>
            <person name="Young S."/>
            <person name="LaButti K."/>
            <person name="Sykes S."/>
            <person name="DeCaprio D."/>
            <person name="Crawford M."/>
            <person name="Koehrsen M."/>
            <person name="Engels R."/>
            <person name="Montgomery P."/>
            <person name="Pearson M."/>
            <person name="Howarth C."/>
            <person name="Larson L."/>
            <person name="White J."/>
            <person name="O'Leary S."/>
            <person name="Kodira C."/>
            <person name="Zeng Q."/>
            <person name="Yandava C."/>
            <person name="Alvarado L."/>
            <person name="Longcore J."/>
            <person name="James T."/>
        </authorList>
    </citation>
    <scope>NUCLEOTIDE SEQUENCE [LARGE SCALE GENOMIC DNA]</scope>
    <source>
        <strain evidence="17 18">JEL423</strain>
    </source>
</reference>
<feature type="compositionally biased region" description="Polar residues" evidence="14">
    <location>
        <begin position="257"/>
        <end position="266"/>
    </location>
</feature>